<dbReference type="FunFam" id="3.40.50.12780:FF:000014">
    <property type="entry name" value="Nonribosomal peptide synthetase 1"/>
    <property type="match status" value="1"/>
</dbReference>
<dbReference type="GO" id="GO:0016874">
    <property type="term" value="F:ligase activity"/>
    <property type="evidence" value="ECO:0007669"/>
    <property type="project" value="UniProtKB-KW"/>
</dbReference>
<dbReference type="PROSITE" id="PS00012">
    <property type="entry name" value="PHOSPHOPANTETHEINE"/>
    <property type="match status" value="1"/>
</dbReference>
<dbReference type="InterPro" id="IPR001242">
    <property type="entry name" value="Condensation_dom"/>
</dbReference>
<dbReference type="InterPro" id="IPR006162">
    <property type="entry name" value="Ppantetheine_attach_site"/>
</dbReference>
<dbReference type="InterPro" id="IPR010071">
    <property type="entry name" value="AA_adenyl_dom"/>
</dbReference>
<dbReference type="SUPFAM" id="SSF52777">
    <property type="entry name" value="CoA-dependent acyltransferases"/>
    <property type="match status" value="4"/>
</dbReference>
<dbReference type="FunFam" id="3.30.300.30:FF:000015">
    <property type="entry name" value="Nonribosomal peptide synthase SidD"/>
    <property type="match status" value="1"/>
</dbReference>
<keyword evidence="3" id="KW-0436">Ligase</keyword>
<dbReference type="RefSeq" id="XP_020125035.1">
    <property type="nucleotide sequence ID" value="XM_020270492.1"/>
</dbReference>
<dbReference type="GO" id="GO:0043041">
    <property type="term" value="P:amino acid activation for nonribosomal peptide biosynthetic process"/>
    <property type="evidence" value="ECO:0007669"/>
    <property type="project" value="TreeGrafter"/>
</dbReference>
<dbReference type="InterPro" id="IPR045851">
    <property type="entry name" value="AMP-bd_C_sf"/>
</dbReference>
<keyword evidence="1" id="KW-0596">Phosphopantetheine</keyword>
<dbReference type="PROSITE" id="PS00455">
    <property type="entry name" value="AMP_BINDING"/>
    <property type="match status" value="1"/>
</dbReference>
<keyword evidence="7" id="KW-1185">Reference proteome</keyword>
<dbReference type="Pfam" id="PF00501">
    <property type="entry name" value="AMP-binding"/>
    <property type="match status" value="1"/>
</dbReference>
<dbReference type="GO" id="GO:0044550">
    <property type="term" value="P:secondary metabolite biosynthetic process"/>
    <property type="evidence" value="ECO:0007669"/>
    <property type="project" value="TreeGrafter"/>
</dbReference>
<dbReference type="PROSITE" id="PS50075">
    <property type="entry name" value="CARRIER"/>
    <property type="match status" value="2"/>
</dbReference>
<evidence type="ECO:0000256" key="1">
    <source>
        <dbReference type="ARBA" id="ARBA00022450"/>
    </source>
</evidence>
<dbReference type="CDD" id="cd19545">
    <property type="entry name" value="FUM14_C_NRPS-like"/>
    <property type="match status" value="1"/>
</dbReference>
<dbReference type="Gene3D" id="1.10.1200.10">
    <property type="entry name" value="ACP-like"/>
    <property type="match status" value="2"/>
</dbReference>
<dbReference type="Pfam" id="PF00550">
    <property type="entry name" value="PP-binding"/>
    <property type="match status" value="2"/>
</dbReference>
<dbReference type="FunFam" id="1.10.1200.10:FF:000005">
    <property type="entry name" value="Nonribosomal peptide synthetase 1"/>
    <property type="match status" value="2"/>
</dbReference>
<dbReference type="InterPro" id="IPR020845">
    <property type="entry name" value="AMP-binding_CS"/>
</dbReference>
<dbReference type="NCBIfam" id="TIGR01733">
    <property type="entry name" value="AA-adenyl-dom"/>
    <property type="match status" value="1"/>
</dbReference>
<feature type="domain" description="Carrier" evidence="5">
    <location>
        <begin position="1588"/>
        <end position="1664"/>
    </location>
</feature>
<sequence>MGDAPVSNRSTDLPAGVMDFKTFDISGLASEQHTTPTGMREDVVLLSWLIVLLRTREDSRVSFDWTYQSASEQKAEKRCLSMDNVMTGLQDRVGKVAAAIFDDVETVAPSHHVPATSSPASLLLSTGSLSQTSEEPKDEGVLHLEVVLGDGLLGVRPVWHTENMLQFTVERHVDVLVETMRLCISNPDASIEDCLRPTARDLDDIWGWNHELPPTYDFCMHDMIAERAQAVPDKVAISSWDGSLTYAQIDRYSTRTACSLKEAGVQLHDVVPACFEKSRWTIVAVLAIMKAGATFALMDPTLPLARLQNMAIQVGAKTMLSSRMQHELSTSILPSGTHIVVEEDSFARLSPSDAPPTLDPVPASALMYIIFTSGSTGTPKGVTISHRTYTSSAIPRAKAVGYAADWRVLDFASYAFDVSIDSMLLTTGNGGCLCIPSDEDRLNDINGAMRAMRVNYAGITPSVARILEPDVIASLHGLGLGGEAASARDVALWGRETRIIIGYGPCECTIGCTVNADTATGRDYISIGTGNGAAIWIADPNDHEALVPVGAVGELLVEGPIVGQGYLNDAEKTAAAFIEDPSWLVAGHEGYAGRGGRLYKTGDLGRYDPDGSGGIVFAGRKDTQVKLRGQRVELGEIESQLRARLPSDTNVIAEVIVPQGTGGQPTLVAFVASQGYADGELSSTTLAGEMRELLSKADAELATVVPRYMVPNAYIPVSHIPVLISGKTDRKRLRAFGQTVDLRQLDHGGATSSSTSRELNDVEKRLQQAWGQVLSVDADGIRPDDNLFALGGDSLAAMRLVSVCRDAGLDLSVIAIFANPTLAAMAQVARVVNAQARTELAPFSMISQDVESARLEAAAACGTDAAAVEDIYPSTPTQQSLFTFAIKSTKAYVAQRVARIPGHIPLDAWKKAWEDVVAANPILRTRLAQLQDPGFQQVVLKENIAWRHATHLASYLESDRQDAMQLGQPLARYAIVTPDDDDDDDNNNNNNTSRYMVWTIHHVLYDGWSEPLILNQVRNALQQPNQAAAATTTTTPAQMRDFVNWIRHQNDTATQDFWRRQLHDAVGPQFPRLPSRDYQPTPTATVSLAMTTTSSSNSGSASASASSRTFTTATLLRGAWALVAAQHAATDDVVFGETLTGRDVEGLAGVEGVVGPLIATVPVRIRVGVGATTTSTVESYLRAVRRGVLERTPHQHVGFQNIRRVSPDAQRACETGTGLVFQPEGEGDGGCVGELGFEVGDVVQEALHFNAYPVMLAFGIRKGGGVRVCASFDEGLVSVAQMRRVLAQLDVAYARLMAAPLDAPLGDVAAGLLPGDELDAVWRWNGTPPMGVDESLRCLRADGASVRPGEVYPRAVVPWVCDLRSPAKALAPIGCVGELWLEGAVLPGETVENPAWLVAGSPGCAGREGRVQPTGDLVRLLEDGSIVFVRRKDKVLRIQGHAVDVADFDAPFKACLPQTVRAAVAVSQQESGDDDERVLVVLVEHPDSEESGVELRPTTHDVTCEGEGLQVCSSAPATLVVALKKLDKFIQDSLASYMVPFAYVVVDKLPTEINHKALNQLASAVPRDVLTQLRQGLQEAWTKSAPQSTLSPAEDVLRSSWAELLGIAPDQIEVDDNFFRLGGDSVSAMKLASSLRAQGHSLSVADIFLHMRLGDAAKVMKMNHALSSSTTAKSQPPYKPFSVLGKVDVDAFLSDVVRPQLADSRWSVQDVYPVTDSQALDVKATIQAPRTSVQYTLLYLDSSVDSEQLSRACTQLVKTHDILRTVFVRDAESNRFLQVVLHNLDAPIATQHQADGVNLEQHVTDLCKADIESASISLGSPFLKLFHVHGSGEDDNGRSCLIIRLSHAQYDGVSLPRLLEDLDTLCKGAAAGPLPPFEPYSTYIARVVHNDRSPHHRAALHHWRRLLADSTPTPFPEGRSTTTTPHPTDRALFLSAPIAHSPTTTTNSETTTASLLTAAWALVLARRSQCTDVVFGAITSGRAVDVGDDAGADADAMLPTNVADVVGPCYQFTPVRVRFAAGWTARELLGSVQRQAAGAAGRDFVGVGRIARECGWSGTGGEDCGKELGPGLFGSVVHCQDAAEDFDEMPFAGGRCRVGVEKPHGDAAWPFKAVSFVKGGVVHVGVVGSERDGAFVEEMLGELVGAVGELAAPPVEGTALLGGEVFEGAA</sequence>
<dbReference type="SUPFAM" id="SSF47336">
    <property type="entry name" value="ACP-like"/>
    <property type="match status" value="2"/>
</dbReference>
<proteinExistence type="inferred from homology"/>
<dbReference type="GO" id="GO:0005737">
    <property type="term" value="C:cytoplasm"/>
    <property type="evidence" value="ECO:0007669"/>
    <property type="project" value="TreeGrafter"/>
</dbReference>
<dbReference type="Gene3D" id="3.30.559.10">
    <property type="entry name" value="Chloramphenicol acetyltransferase-like domain"/>
    <property type="match status" value="2"/>
</dbReference>
<dbReference type="InterPro" id="IPR042099">
    <property type="entry name" value="ANL_N_sf"/>
</dbReference>
<organism evidence="6 7">
    <name type="scientific">Diplodia corticola</name>
    <dbReference type="NCBI Taxonomy" id="236234"/>
    <lineage>
        <taxon>Eukaryota</taxon>
        <taxon>Fungi</taxon>
        <taxon>Dikarya</taxon>
        <taxon>Ascomycota</taxon>
        <taxon>Pezizomycotina</taxon>
        <taxon>Dothideomycetes</taxon>
        <taxon>Dothideomycetes incertae sedis</taxon>
        <taxon>Botryosphaeriales</taxon>
        <taxon>Botryosphaeriaceae</taxon>
        <taxon>Diplodia</taxon>
    </lineage>
</organism>
<dbReference type="PANTHER" id="PTHR45527:SF3">
    <property type="entry name" value="SIDEROPHORE SYNTHETASE (EUROFUNG)"/>
    <property type="match status" value="1"/>
</dbReference>
<dbReference type="SUPFAM" id="SSF56801">
    <property type="entry name" value="Acetyl-CoA synthetase-like"/>
    <property type="match status" value="2"/>
</dbReference>
<dbReference type="EMBL" id="MNUE01000113">
    <property type="protein sequence ID" value="OJD28775.1"/>
    <property type="molecule type" value="Genomic_DNA"/>
</dbReference>
<dbReference type="SMART" id="SM00823">
    <property type="entry name" value="PKS_PP"/>
    <property type="match status" value="2"/>
</dbReference>
<dbReference type="GeneID" id="31010751"/>
<dbReference type="InterPro" id="IPR056896">
    <property type="entry name" value="SIDD_N"/>
</dbReference>
<keyword evidence="2" id="KW-0597">Phosphoprotein</keyword>
<dbReference type="GO" id="GO:0031177">
    <property type="term" value="F:phosphopantetheine binding"/>
    <property type="evidence" value="ECO:0007669"/>
    <property type="project" value="InterPro"/>
</dbReference>
<evidence type="ECO:0000313" key="7">
    <source>
        <dbReference type="Proteomes" id="UP000183809"/>
    </source>
</evidence>
<dbReference type="Gene3D" id="3.40.50.12780">
    <property type="entry name" value="N-terminal domain of ligase-like"/>
    <property type="match status" value="2"/>
</dbReference>
<protein>
    <submittedName>
        <fullName evidence="6">Nonribosomal peptide synthase</fullName>
    </submittedName>
</protein>
<evidence type="ECO:0000259" key="5">
    <source>
        <dbReference type="PROSITE" id="PS50075"/>
    </source>
</evidence>
<dbReference type="Proteomes" id="UP000183809">
    <property type="component" value="Unassembled WGS sequence"/>
</dbReference>
<dbReference type="PANTHER" id="PTHR45527">
    <property type="entry name" value="NONRIBOSOMAL PEPTIDE SYNTHETASE"/>
    <property type="match status" value="1"/>
</dbReference>
<feature type="domain" description="Carrier" evidence="5">
    <location>
        <begin position="757"/>
        <end position="833"/>
    </location>
</feature>
<dbReference type="Pfam" id="PF00668">
    <property type="entry name" value="Condensation"/>
    <property type="match status" value="2"/>
</dbReference>
<dbReference type="FunFam" id="3.30.559.30:FF:000003">
    <property type="entry name" value="Nonribosomal peptide synthase SidD"/>
    <property type="match status" value="1"/>
</dbReference>
<evidence type="ECO:0000256" key="3">
    <source>
        <dbReference type="ARBA" id="ARBA00022598"/>
    </source>
</evidence>
<dbReference type="CDD" id="cd05918">
    <property type="entry name" value="A_NRPS_SidN3_like"/>
    <property type="match status" value="1"/>
</dbReference>
<dbReference type="InterPro" id="IPR009081">
    <property type="entry name" value="PP-bd_ACP"/>
</dbReference>
<name>A0A1J9RJR3_9PEZI</name>
<dbReference type="STRING" id="236234.A0A1J9RJR3"/>
<dbReference type="Gene3D" id="3.30.300.30">
    <property type="match status" value="2"/>
</dbReference>
<evidence type="ECO:0000256" key="2">
    <source>
        <dbReference type="ARBA" id="ARBA00022553"/>
    </source>
</evidence>
<evidence type="ECO:0000313" key="6">
    <source>
        <dbReference type="EMBL" id="OJD28775.1"/>
    </source>
</evidence>
<gene>
    <name evidence="6" type="ORF">BKCO1_1130002</name>
</gene>
<reference evidence="6 7" key="1">
    <citation type="submission" date="2016-10" db="EMBL/GenBank/DDBJ databases">
        <title>Proteomics and genomics reveal pathogen-plant mechanisms compatible with a hemibiotrophic lifestyle of Diplodia corticola.</title>
        <authorList>
            <person name="Fernandes I."/>
            <person name="De Jonge R."/>
            <person name="Van De Peer Y."/>
            <person name="Devreese B."/>
            <person name="Alves A."/>
            <person name="Esteves A.C."/>
        </authorList>
    </citation>
    <scope>NUCLEOTIDE SEQUENCE [LARGE SCALE GENOMIC DNA]</scope>
    <source>
        <strain evidence="6 7">CBS 112549</strain>
    </source>
</reference>
<dbReference type="OrthoDB" id="416786at2759"/>
<dbReference type="InterPro" id="IPR023213">
    <property type="entry name" value="CAT-like_dom_sf"/>
</dbReference>
<evidence type="ECO:0000256" key="4">
    <source>
        <dbReference type="ARBA" id="ARBA00029454"/>
    </source>
</evidence>
<dbReference type="InterPro" id="IPR020806">
    <property type="entry name" value="PKS_PP-bd"/>
</dbReference>
<comment type="caution">
    <text evidence="6">The sequence shown here is derived from an EMBL/GenBank/DDBJ whole genome shotgun (WGS) entry which is preliminary data.</text>
</comment>
<dbReference type="InterPro" id="IPR036736">
    <property type="entry name" value="ACP-like_sf"/>
</dbReference>
<comment type="similarity">
    <text evidence="4">Belongs to the NRP synthetase family.</text>
</comment>
<dbReference type="InterPro" id="IPR000873">
    <property type="entry name" value="AMP-dep_synth/lig_dom"/>
</dbReference>
<dbReference type="Pfam" id="PF24895">
    <property type="entry name" value="SIDD_N"/>
    <property type="match status" value="1"/>
</dbReference>
<accession>A0A1J9RJR3</accession>
<dbReference type="Gene3D" id="3.30.559.30">
    <property type="entry name" value="Nonribosomal peptide synthetase, condensation domain"/>
    <property type="match status" value="2"/>
</dbReference>